<reference evidence="1 2" key="1">
    <citation type="journal article" date="2018" name="Nat. Biotechnol.">
        <title>A standardized bacterial taxonomy based on genome phylogeny substantially revises the tree of life.</title>
        <authorList>
            <person name="Parks D.H."/>
            <person name="Chuvochina M."/>
            <person name="Waite D.W."/>
            <person name="Rinke C."/>
            <person name="Skarshewski A."/>
            <person name="Chaumeil P.A."/>
            <person name="Hugenholtz P."/>
        </authorList>
    </citation>
    <scope>NUCLEOTIDE SEQUENCE [LARGE SCALE GENOMIC DNA]</scope>
    <source>
        <strain evidence="1">UBA10707</strain>
    </source>
</reference>
<accession>A0A356LA60</accession>
<evidence type="ECO:0000313" key="1">
    <source>
        <dbReference type="EMBL" id="HBP27900.1"/>
    </source>
</evidence>
<proteinExistence type="predicted"/>
<protein>
    <submittedName>
        <fullName evidence="1">Single-stranded DNA-binding protein</fullName>
    </submittedName>
</protein>
<dbReference type="Proteomes" id="UP000264036">
    <property type="component" value="Unassembled WGS sequence"/>
</dbReference>
<comment type="caution">
    <text evidence="1">The sequence shown here is derived from an EMBL/GenBank/DDBJ whole genome shotgun (WGS) entry which is preliminary data.</text>
</comment>
<organism evidence="1 2">
    <name type="scientific">Advenella kashmirensis</name>
    <dbReference type="NCBI Taxonomy" id="310575"/>
    <lineage>
        <taxon>Bacteria</taxon>
        <taxon>Pseudomonadati</taxon>
        <taxon>Pseudomonadota</taxon>
        <taxon>Betaproteobacteria</taxon>
        <taxon>Burkholderiales</taxon>
        <taxon>Alcaligenaceae</taxon>
    </lineage>
</organism>
<dbReference type="EMBL" id="DOEK01000003">
    <property type="protein sequence ID" value="HBP27900.1"/>
    <property type="molecule type" value="Genomic_DNA"/>
</dbReference>
<gene>
    <name evidence="1" type="ORF">DD666_00610</name>
</gene>
<keyword evidence="1" id="KW-0238">DNA-binding</keyword>
<name>A0A356LA60_9BURK</name>
<evidence type="ECO:0000313" key="2">
    <source>
        <dbReference type="Proteomes" id="UP000264036"/>
    </source>
</evidence>
<dbReference type="GO" id="GO:0003677">
    <property type="term" value="F:DNA binding"/>
    <property type="evidence" value="ECO:0007669"/>
    <property type="project" value="UniProtKB-KW"/>
</dbReference>
<dbReference type="Pfam" id="PF04404">
    <property type="entry name" value="ERF"/>
    <property type="match status" value="1"/>
</dbReference>
<sequence>MSDIVEMETPATVPALSQNSPASMMLAALKQGASLEQVEKMMDLQERWEANEARKAYNDALASFKAEAVKIIKNKQVQFKNSKGGVTSYKHAELSDVVNAVGPALSKHGFSWSWIPHQEAGRIRVTCTLRHRLGHTESVSLEASPDDSGGKNSIQAIISTTTYLERHTLKAICGLSEQGEDTDGEIPQNTDLRDGWVSELAQVETLEQLESVWKAGCTAIENSNDLAAFAAFRRAYGDKKKHLEGAEK</sequence>
<dbReference type="AlphaFoldDB" id="A0A356LA60"/>
<dbReference type="InterPro" id="IPR007499">
    <property type="entry name" value="ERF_bacteria_virus"/>
</dbReference>